<feature type="compositionally biased region" description="Polar residues" evidence="1">
    <location>
        <begin position="57"/>
        <end position="69"/>
    </location>
</feature>
<evidence type="ECO:0000313" key="2">
    <source>
        <dbReference type="EMBL" id="TDD18939.1"/>
    </source>
</evidence>
<dbReference type="Proteomes" id="UP000294543">
    <property type="component" value="Unassembled WGS sequence"/>
</dbReference>
<organism evidence="2 3">
    <name type="scientific">Nonomuraea diastatica</name>
    <dbReference type="NCBI Taxonomy" id="1848329"/>
    <lineage>
        <taxon>Bacteria</taxon>
        <taxon>Bacillati</taxon>
        <taxon>Actinomycetota</taxon>
        <taxon>Actinomycetes</taxon>
        <taxon>Streptosporangiales</taxon>
        <taxon>Streptosporangiaceae</taxon>
        <taxon>Nonomuraea</taxon>
    </lineage>
</organism>
<proteinExistence type="predicted"/>
<sequence>MLAAALRDDPMTAAAAATTVAVNLLLSRADHLRMRVLHNAVPHPRGSGPRLIPVRDSMQQATRAWQITEQDQRRGRRDNERRSDQAQEQRGDRGR</sequence>
<dbReference type="RefSeq" id="WP_132511247.1">
    <property type="nucleotide sequence ID" value="NZ_SMKP01000064.1"/>
</dbReference>
<protein>
    <submittedName>
        <fullName evidence="2">Uncharacterized protein</fullName>
    </submittedName>
</protein>
<feature type="region of interest" description="Disordered" evidence="1">
    <location>
        <begin position="57"/>
        <end position="95"/>
    </location>
</feature>
<accession>A0A4R4WIP7</accession>
<reference evidence="2 3" key="1">
    <citation type="submission" date="2019-03" db="EMBL/GenBank/DDBJ databases">
        <title>Draft genome sequences of novel Actinobacteria.</title>
        <authorList>
            <person name="Sahin N."/>
            <person name="Ay H."/>
            <person name="Saygin H."/>
        </authorList>
    </citation>
    <scope>NUCLEOTIDE SEQUENCE [LARGE SCALE GENOMIC DNA]</scope>
    <source>
        <strain evidence="2 3">KC712</strain>
    </source>
</reference>
<keyword evidence="3" id="KW-1185">Reference proteome</keyword>
<evidence type="ECO:0000256" key="1">
    <source>
        <dbReference type="SAM" id="MobiDB-lite"/>
    </source>
</evidence>
<name>A0A4R4WIP7_9ACTN</name>
<dbReference type="AlphaFoldDB" id="A0A4R4WIP7"/>
<dbReference type="EMBL" id="SMKP01000064">
    <property type="protein sequence ID" value="TDD18939.1"/>
    <property type="molecule type" value="Genomic_DNA"/>
</dbReference>
<feature type="compositionally biased region" description="Basic and acidic residues" evidence="1">
    <location>
        <begin position="70"/>
        <end position="95"/>
    </location>
</feature>
<evidence type="ECO:0000313" key="3">
    <source>
        <dbReference type="Proteomes" id="UP000294543"/>
    </source>
</evidence>
<gene>
    <name evidence="2" type="ORF">E1294_22740</name>
</gene>
<comment type="caution">
    <text evidence="2">The sequence shown here is derived from an EMBL/GenBank/DDBJ whole genome shotgun (WGS) entry which is preliminary data.</text>
</comment>